<dbReference type="EMBL" id="CP001759">
    <property type="protein sequence ID" value="ACZ49443.1"/>
    <property type="molecule type" value="Genomic_DNA"/>
</dbReference>
<dbReference type="Proteomes" id="UP000000630">
    <property type="component" value="Chromosome"/>
</dbReference>
<evidence type="ECO:0000313" key="3">
    <source>
        <dbReference type="EMBL" id="ACZ49443.1"/>
    </source>
</evidence>
<dbReference type="AlphaFoldDB" id="D1ASJ0"/>
<dbReference type="KEGG" id="acn:ACIS_00934"/>
<sequence length="619" mass="66730">MCVMDNSTAMQSSTAGGGGSSNNVERYFRTCRRVVWIIKPAYSAVAIVATTLSSLLLVTFAIVATTLSPLLLVIFAIVAYVADSRTTGIDAETSVTTRAAEVASWQLKQECRNIDAKYGLSAPDADSINHQATIHRAAEVASWQLKQECRNIDAKYGLSAPDADSINHQATIHRAAEVASWQLKQECRNIDAKYGLSAPDADSINHQATIHRAAEVASWQLKREYERLCFRSAVRLVSIVGDLHRVCYLGGQEITGVREDVRAAILMGTINYIARAAGCIAWDACLSLRGADPSATLNGVLLTPQARQGRSAGGSRAGLYSRIVNDLRRRGSRSTEELCSGIARALVLTAWDLCKARHPEQDIAGVREDVRAVILMGTINYIVSSATNIAWDACLSLRGADPSAALDDVLLLAWQTREIACRYERLCSGIARALVLTAWDLCKARHPEQDITGVREDVRAAILMGTINYIARAAGCIAWDACLSLRDADPSATLNGVLLTPQARQGRSAGESRAGLYSRIVNDLRRRGSRSTEELCSGIARALVLTAWDLCKARHPEQDIAGVREDVRAAILMGTINHIASSAGCIAWDACLSLRGAGPSATLDDILFAPAQQAQGVAF</sequence>
<name>D1ASJ0_ANACI</name>
<feature type="transmembrane region" description="Helical" evidence="2">
    <location>
        <begin position="34"/>
        <end position="52"/>
    </location>
</feature>
<dbReference type="STRING" id="574556.ACIS_00934"/>
<feature type="region of interest" description="Disordered" evidence="1">
    <location>
        <begin position="1"/>
        <end position="21"/>
    </location>
</feature>
<keyword evidence="2" id="KW-0812">Transmembrane</keyword>
<dbReference type="HOGENOM" id="CLU_467448_0_0_5"/>
<proteinExistence type="predicted"/>
<organism evidence="3 4">
    <name type="scientific">Anaplasma centrale (strain Israel)</name>
    <name type="common">Anaplasma marginale subsp. centrale (strain Israel)</name>
    <dbReference type="NCBI Taxonomy" id="574556"/>
    <lineage>
        <taxon>Bacteria</taxon>
        <taxon>Pseudomonadati</taxon>
        <taxon>Pseudomonadota</taxon>
        <taxon>Alphaproteobacteria</taxon>
        <taxon>Rickettsiales</taxon>
        <taxon>Anaplasmataceae</taxon>
        <taxon>Anaplasma</taxon>
    </lineage>
</organism>
<keyword evidence="4" id="KW-1185">Reference proteome</keyword>
<feature type="compositionally biased region" description="Polar residues" evidence="1">
    <location>
        <begin position="1"/>
        <end position="11"/>
    </location>
</feature>
<evidence type="ECO:0000313" key="4">
    <source>
        <dbReference type="Proteomes" id="UP000000630"/>
    </source>
</evidence>
<evidence type="ECO:0000256" key="1">
    <source>
        <dbReference type="SAM" id="MobiDB-lite"/>
    </source>
</evidence>
<gene>
    <name evidence="3" type="ordered locus">ACIS_00934</name>
</gene>
<feature type="transmembrane region" description="Helical" evidence="2">
    <location>
        <begin position="58"/>
        <end position="82"/>
    </location>
</feature>
<protein>
    <submittedName>
        <fullName evidence="3">Uncharacterized protein</fullName>
    </submittedName>
</protein>
<keyword evidence="2" id="KW-1133">Transmembrane helix</keyword>
<keyword evidence="2" id="KW-0472">Membrane</keyword>
<reference evidence="3 4" key="1">
    <citation type="journal article" date="2010" name="J. Bacteriol.">
        <title>Complete genome sequence of Anaplasma marginale subsp. centrale.</title>
        <authorList>
            <person name="Herndon D.R."/>
            <person name="Palmer G.H."/>
            <person name="Shkap V."/>
            <person name="Knowles D.P. Jr."/>
            <person name="Brayton K.A."/>
        </authorList>
    </citation>
    <scope>NUCLEOTIDE SEQUENCE [LARGE SCALE GENOMIC DNA]</scope>
    <source>
        <strain evidence="3 4">Israel</strain>
    </source>
</reference>
<evidence type="ECO:0000256" key="2">
    <source>
        <dbReference type="SAM" id="Phobius"/>
    </source>
</evidence>
<accession>D1ASJ0</accession>